<dbReference type="PROSITE" id="PS51085">
    <property type="entry name" value="2FE2S_FER_2"/>
    <property type="match status" value="1"/>
</dbReference>
<dbReference type="GO" id="GO:0042773">
    <property type="term" value="P:ATP synthesis coupled electron transport"/>
    <property type="evidence" value="ECO:0007669"/>
    <property type="project" value="InterPro"/>
</dbReference>
<feature type="region of interest" description="Disordered" evidence="7">
    <location>
        <begin position="566"/>
        <end position="588"/>
    </location>
</feature>
<dbReference type="STRING" id="321763.SAMN04488692_10394"/>
<dbReference type="Pfam" id="PF02906">
    <property type="entry name" value="Fe_hyd_lg_C"/>
    <property type="match status" value="1"/>
</dbReference>
<dbReference type="EMBL" id="FNGO01000003">
    <property type="protein sequence ID" value="SDL30333.1"/>
    <property type="molecule type" value="Genomic_DNA"/>
</dbReference>
<evidence type="ECO:0000259" key="8">
    <source>
        <dbReference type="PROSITE" id="PS51085"/>
    </source>
</evidence>
<dbReference type="SUPFAM" id="SSF53920">
    <property type="entry name" value="Fe-only hydrogenase"/>
    <property type="match status" value="1"/>
</dbReference>
<dbReference type="FunFam" id="3.30.70.20:FF:000035">
    <property type="entry name" value="Iron hydrogenase 1"/>
    <property type="match status" value="1"/>
</dbReference>
<dbReference type="InterPro" id="IPR017900">
    <property type="entry name" value="4Fe4S_Fe_S_CS"/>
</dbReference>
<reference evidence="11 12" key="1">
    <citation type="submission" date="2016-10" db="EMBL/GenBank/DDBJ databases">
        <authorList>
            <person name="de Groot N.N."/>
        </authorList>
    </citation>
    <scope>NUCLEOTIDE SEQUENCE [LARGE SCALE GENOMIC DNA]</scope>
    <source>
        <strain evidence="11 12">SLAS-1</strain>
    </source>
</reference>
<proteinExistence type="predicted"/>
<dbReference type="InterPro" id="IPR003149">
    <property type="entry name" value="Fe_hydrogenase_ssu"/>
</dbReference>
<dbReference type="OrthoDB" id="9805142at2"/>
<dbReference type="CDD" id="cd00207">
    <property type="entry name" value="fer2"/>
    <property type="match status" value="1"/>
</dbReference>
<evidence type="ECO:0000313" key="11">
    <source>
        <dbReference type="EMBL" id="SDL30333.1"/>
    </source>
</evidence>
<keyword evidence="5" id="KW-0408">Iron</keyword>
<dbReference type="NCBIfam" id="TIGR02512">
    <property type="entry name" value="FeFe_hydrog_A"/>
    <property type="match status" value="1"/>
</dbReference>
<dbReference type="InterPro" id="IPR049830">
    <property type="entry name" value="HndD"/>
</dbReference>
<dbReference type="InterPro" id="IPR036010">
    <property type="entry name" value="2Fe-2S_ferredoxin-like_sf"/>
</dbReference>
<dbReference type="GO" id="GO:0051539">
    <property type="term" value="F:4 iron, 4 sulfur cluster binding"/>
    <property type="evidence" value="ECO:0007669"/>
    <property type="project" value="UniProtKB-KW"/>
</dbReference>
<dbReference type="PROSITE" id="PS00198">
    <property type="entry name" value="4FE4S_FER_1"/>
    <property type="match status" value="1"/>
</dbReference>
<dbReference type="PROSITE" id="PS51379">
    <property type="entry name" value="4FE4S_FER_2"/>
    <property type="match status" value="2"/>
</dbReference>
<dbReference type="RefSeq" id="WP_089758270.1">
    <property type="nucleotide sequence ID" value="NZ_FNGO01000003.1"/>
</dbReference>
<accession>A0A1G9IZI1</accession>
<keyword evidence="12" id="KW-1185">Reference proteome</keyword>
<dbReference type="Gene3D" id="3.40.950.10">
    <property type="entry name" value="Fe-only Hydrogenase (Larger Subunit), Chain L, domain 3"/>
    <property type="match status" value="1"/>
</dbReference>
<keyword evidence="3" id="KW-0479">Metal-binding</keyword>
<evidence type="ECO:0000256" key="2">
    <source>
        <dbReference type="ARBA" id="ARBA00022485"/>
    </source>
</evidence>
<name>A0A1G9IZI1_9FIRM</name>
<dbReference type="InterPro" id="IPR000283">
    <property type="entry name" value="NADH_UbQ_OxRdtase_75kDa_su_CS"/>
</dbReference>
<dbReference type="PROSITE" id="PS00641">
    <property type="entry name" value="COMPLEX1_75K_1"/>
    <property type="match status" value="1"/>
</dbReference>
<sequence>MADKEINSEDIEQKQGLKISVDGEEYTAAEDMTVLEFLRSINKEVPNLCYMEGVYESGACRVCLVENVDSGELITSCNTPLEEGMRIETKNDRVRQTRIMNLEFLLSNHESDCPSCVKNGSCELRQITEEMGIRDVRFSGEKTEQPVDESSPALRRVPDKCINCRRCENICSDTQTVNVLAAEGRGFETKIGPAYFEELASSPCVMCGQCAVACPTGAIAEKEYINEVWRALNDSDQHVIVQTAPAVRVALAEEFDQPPGTIATGKMVSALRIMGFDGVFDTQFTADLTIMEEGTEFIERFESGGQLPLFTSCSPGWIKFIEAFYPEFLDNVSSCKSPQQMFGALANSYYLEKENLDPDELTVVSIMPCTAKKYEADRPEMEEDVDYVLTTREFAQMIKQQGIHLWNLPEGNYDKLMGSSTGAAAIFGTTGGVMEAALRTAYELITEQELPELDFSPARGLSEGIKEASLELNGTEVNIAVSHGLGNAREVLEAIKNGREYHFVEFMSCPGGCIGGGGQPISRESETLEKRMKALYEIDREKDRRKSHENPQVQKLYSEYLKEAGSSRAHELLHTDYTTRDSYAKNGG</sequence>
<dbReference type="GO" id="GO:0008137">
    <property type="term" value="F:NADH dehydrogenase (ubiquinone) activity"/>
    <property type="evidence" value="ECO:0007669"/>
    <property type="project" value="InterPro"/>
</dbReference>
<keyword evidence="6" id="KW-0411">Iron-sulfur</keyword>
<dbReference type="Gene3D" id="3.10.20.740">
    <property type="match status" value="1"/>
</dbReference>
<organism evidence="11 12">
    <name type="scientific">Halarsenatibacter silvermanii</name>
    <dbReference type="NCBI Taxonomy" id="321763"/>
    <lineage>
        <taxon>Bacteria</taxon>
        <taxon>Bacillati</taxon>
        <taxon>Bacillota</taxon>
        <taxon>Clostridia</taxon>
        <taxon>Halanaerobiales</taxon>
        <taxon>Halarsenatibacteraceae</taxon>
        <taxon>Halarsenatibacter</taxon>
    </lineage>
</organism>
<evidence type="ECO:0000256" key="3">
    <source>
        <dbReference type="ARBA" id="ARBA00022723"/>
    </source>
</evidence>
<feature type="domain" description="4Fe-4S ferredoxin-type" evidence="9">
    <location>
        <begin position="195"/>
        <end position="224"/>
    </location>
</feature>
<dbReference type="GO" id="GO:0008901">
    <property type="term" value="F:ferredoxin hydrogenase activity"/>
    <property type="evidence" value="ECO:0007669"/>
    <property type="project" value="InterPro"/>
</dbReference>
<dbReference type="PANTHER" id="PTHR11615">
    <property type="entry name" value="NITRATE, FORMATE, IRON DEHYDROGENASE"/>
    <property type="match status" value="1"/>
</dbReference>
<evidence type="ECO:0000256" key="5">
    <source>
        <dbReference type="ARBA" id="ARBA00023004"/>
    </source>
</evidence>
<evidence type="ECO:0000313" key="12">
    <source>
        <dbReference type="Proteomes" id="UP000199476"/>
    </source>
</evidence>
<dbReference type="Pfam" id="PF02256">
    <property type="entry name" value="Fe_hyd_SSU"/>
    <property type="match status" value="1"/>
</dbReference>
<dbReference type="PROSITE" id="PS51839">
    <property type="entry name" value="4FE4S_HC3"/>
    <property type="match status" value="1"/>
</dbReference>
<dbReference type="GO" id="GO:0005506">
    <property type="term" value="F:iron ion binding"/>
    <property type="evidence" value="ECO:0007669"/>
    <property type="project" value="InterPro"/>
</dbReference>
<feature type="domain" description="4Fe-4S ferredoxin-type" evidence="9">
    <location>
        <begin position="152"/>
        <end position="182"/>
    </location>
</feature>
<dbReference type="Pfam" id="PF12838">
    <property type="entry name" value="Fer4_7"/>
    <property type="match status" value="1"/>
</dbReference>
<dbReference type="InterPro" id="IPR009016">
    <property type="entry name" value="Fe_hydrogenase"/>
</dbReference>
<keyword evidence="4" id="KW-0677">Repeat</keyword>
<comment type="cofactor">
    <cofactor evidence="1">
        <name>[4Fe-4S] cluster</name>
        <dbReference type="ChEBI" id="CHEBI:49883"/>
    </cofactor>
</comment>
<dbReference type="InterPro" id="IPR050340">
    <property type="entry name" value="Cytosolic_Fe-S_CAF"/>
</dbReference>
<dbReference type="Gene3D" id="3.30.70.20">
    <property type="match status" value="1"/>
</dbReference>
<dbReference type="InterPro" id="IPR019574">
    <property type="entry name" value="NADH_UbQ_OxRdtase_Gsu_4Fe4S-bd"/>
</dbReference>
<dbReference type="InterPro" id="IPR004108">
    <property type="entry name" value="Fe_hydrogenase_lsu_C"/>
</dbReference>
<dbReference type="SUPFAM" id="SSF54862">
    <property type="entry name" value="4Fe-4S ferredoxins"/>
    <property type="match status" value="1"/>
</dbReference>
<dbReference type="AlphaFoldDB" id="A0A1G9IZI1"/>
<dbReference type="SMART" id="SM00902">
    <property type="entry name" value="Fe_hyd_SSU"/>
    <property type="match status" value="1"/>
</dbReference>
<feature type="domain" description="2Fe-2S ferredoxin-type" evidence="8">
    <location>
        <begin position="15"/>
        <end position="93"/>
    </location>
</feature>
<dbReference type="GO" id="GO:0016020">
    <property type="term" value="C:membrane"/>
    <property type="evidence" value="ECO:0007669"/>
    <property type="project" value="InterPro"/>
</dbReference>
<dbReference type="Gene3D" id="3.40.50.1780">
    <property type="match status" value="1"/>
</dbReference>
<dbReference type="InterPro" id="IPR001041">
    <property type="entry name" value="2Fe-2S_ferredoxin-type"/>
</dbReference>
<dbReference type="SMART" id="SM00929">
    <property type="entry name" value="NADH-G_4Fe-4S_3"/>
    <property type="match status" value="1"/>
</dbReference>
<evidence type="ECO:0000256" key="4">
    <source>
        <dbReference type="ARBA" id="ARBA00022737"/>
    </source>
</evidence>
<dbReference type="InterPro" id="IPR036991">
    <property type="entry name" value="Fe_hydrogenase_ssu_sf"/>
</dbReference>
<dbReference type="Pfam" id="PF10588">
    <property type="entry name" value="NADH-G_4Fe-4S_3"/>
    <property type="match status" value="1"/>
</dbReference>
<feature type="compositionally biased region" description="Basic and acidic residues" evidence="7">
    <location>
        <begin position="568"/>
        <end position="588"/>
    </location>
</feature>
<dbReference type="InterPro" id="IPR017896">
    <property type="entry name" value="4Fe4S_Fe-S-bd"/>
</dbReference>
<dbReference type="NCBIfam" id="NF040763">
    <property type="entry name" value="FeFe_hydrog_A6"/>
    <property type="match status" value="1"/>
</dbReference>
<keyword evidence="2" id="KW-0004">4Fe-4S</keyword>
<evidence type="ECO:0000256" key="1">
    <source>
        <dbReference type="ARBA" id="ARBA00001966"/>
    </source>
</evidence>
<evidence type="ECO:0000256" key="6">
    <source>
        <dbReference type="ARBA" id="ARBA00023014"/>
    </source>
</evidence>
<evidence type="ECO:0000256" key="7">
    <source>
        <dbReference type="SAM" id="MobiDB-lite"/>
    </source>
</evidence>
<dbReference type="InterPro" id="IPR013352">
    <property type="entry name" value="Fe_hydrogenase_subset"/>
</dbReference>
<gene>
    <name evidence="11" type="ORF">SAMN04488692_10394</name>
</gene>
<dbReference type="Pfam" id="PF13510">
    <property type="entry name" value="Fer2_4"/>
    <property type="match status" value="1"/>
</dbReference>
<evidence type="ECO:0000259" key="9">
    <source>
        <dbReference type="PROSITE" id="PS51379"/>
    </source>
</evidence>
<protein>
    <submittedName>
        <fullName evidence="11">NAD(P)-dependent iron-only hydrogenase catalytic subunit</fullName>
    </submittedName>
</protein>
<evidence type="ECO:0000259" key="10">
    <source>
        <dbReference type="PROSITE" id="PS51839"/>
    </source>
</evidence>
<dbReference type="SUPFAM" id="SSF54292">
    <property type="entry name" value="2Fe-2S ferredoxin-like"/>
    <property type="match status" value="1"/>
</dbReference>
<feature type="domain" description="4Fe-4S His(Cys)3-ligated-type" evidence="10">
    <location>
        <begin position="93"/>
        <end position="132"/>
    </location>
</feature>
<dbReference type="Gene3D" id="4.10.260.20">
    <property type="entry name" value="Iron hydrogenase, small subunit"/>
    <property type="match status" value="1"/>
</dbReference>
<dbReference type="Proteomes" id="UP000199476">
    <property type="component" value="Unassembled WGS sequence"/>
</dbReference>